<dbReference type="PROSITE" id="PS51464">
    <property type="entry name" value="SIS"/>
    <property type="match status" value="1"/>
</dbReference>
<dbReference type="SUPFAM" id="SSF53697">
    <property type="entry name" value="SIS domain"/>
    <property type="match status" value="1"/>
</dbReference>
<dbReference type="InterPro" id="IPR046348">
    <property type="entry name" value="SIS_dom_sf"/>
</dbReference>
<dbReference type="EMBL" id="CAESAO010000094">
    <property type="protein sequence ID" value="CAB4345225.1"/>
    <property type="molecule type" value="Genomic_DNA"/>
</dbReference>
<dbReference type="CDD" id="cd05006">
    <property type="entry name" value="SIS_GmhA"/>
    <property type="match status" value="1"/>
</dbReference>
<dbReference type="AlphaFoldDB" id="A0A6J5ZT43"/>
<evidence type="ECO:0000259" key="1">
    <source>
        <dbReference type="PROSITE" id="PS51464"/>
    </source>
</evidence>
<dbReference type="InterPro" id="IPR035461">
    <property type="entry name" value="GmhA/DiaA"/>
</dbReference>
<proteinExistence type="predicted"/>
<dbReference type="PANTHER" id="PTHR30390">
    <property type="entry name" value="SEDOHEPTULOSE 7-PHOSPHATE ISOMERASE / DNAA INITIATOR-ASSOCIATING FACTOR FOR REPLICATION INITIATION"/>
    <property type="match status" value="1"/>
</dbReference>
<evidence type="ECO:0000313" key="2">
    <source>
        <dbReference type="EMBL" id="CAB4345225.1"/>
    </source>
</evidence>
<organism evidence="2">
    <name type="scientific">freshwater metagenome</name>
    <dbReference type="NCBI Taxonomy" id="449393"/>
    <lineage>
        <taxon>unclassified sequences</taxon>
        <taxon>metagenomes</taxon>
        <taxon>ecological metagenomes</taxon>
    </lineage>
</organism>
<protein>
    <submittedName>
        <fullName evidence="2">Unannotated protein</fullName>
    </submittedName>
</protein>
<dbReference type="GO" id="GO:0097367">
    <property type="term" value="F:carbohydrate derivative binding"/>
    <property type="evidence" value="ECO:0007669"/>
    <property type="project" value="InterPro"/>
</dbReference>
<dbReference type="InterPro" id="IPR001347">
    <property type="entry name" value="SIS_dom"/>
</dbReference>
<dbReference type="InterPro" id="IPR050099">
    <property type="entry name" value="SIS_GmhA/DiaA_subfam"/>
</dbReference>
<reference evidence="2" key="1">
    <citation type="submission" date="2020-05" db="EMBL/GenBank/DDBJ databases">
        <authorList>
            <person name="Chiriac C."/>
            <person name="Salcher M."/>
            <person name="Ghai R."/>
            <person name="Kavagutti S V."/>
        </authorList>
    </citation>
    <scope>NUCLEOTIDE SEQUENCE</scope>
</reference>
<accession>A0A6J5ZT43</accession>
<dbReference type="Gene3D" id="3.40.50.10490">
    <property type="entry name" value="Glucose-6-phosphate isomerase like protein, domain 1"/>
    <property type="match status" value="1"/>
</dbReference>
<feature type="domain" description="SIS" evidence="1">
    <location>
        <begin position="46"/>
        <end position="201"/>
    </location>
</feature>
<dbReference type="GO" id="GO:1901135">
    <property type="term" value="P:carbohydrate derivative metabolic process"/>
    <property type="evidence" value="ECO:0007669"/>
    <property type="project" value="InterPro"/>
</dbReference>
<name>A0A6J5ZT43_9ZZZZ</name>
<dbReference type="Pfam" id="PF13580">
    <property type="entry name" value="SIS_2"/>
    <property type="match status" value="1"/>
</dbReference>
<gene>
    <name evidence="2" type="ORF">UFOPK3522_01064</name>
</gene>
<sequence length="203" mass="20662">MTSVGGSGPSDPAAVLAERADEHTRLLSQLQTPESCTQLAAAAATLVESLSGGGTIYFCGNGGSSADAQHLVAEFVGRYRADRRPLAAVALGSTQAVASALANDYGYAEAGIARELDALAREGDVLVALSTSGCSPNVIAALEMARAKAVRTVAMTGLGHQLGDLADCLIVVDSAVVALIQEIHAVVGHVICELVEEQMGFAV</sequence>